<evidence type="ECO:0000256" key="2">
    <source>
        <dbReference type="ARBA" id="ARBA00007163"/>
    </source>
</evidence>
<dbReference type="CDD" id="cd14708">
    <property type="entry name" value="bZIP_HBP1b-like"/>
    <property type="match status" value="1"/>
</dbReference>
<keyword evidence="4" id="KW-0238">DNA-binding</keyword>
<comment type="similarity">
    <text evidence="2">Belongs to the bZIP family.</text>
</comment>
<feature type="region of interest" description="Disordered" evidence="7">
    <location>
        <begin position="1"/>
        <end position="21"/>
    </location>
</feature>
<dbReference type="InterPro" id="IPR046347">
    <property type="entry name" value="bZIP_sf"/>
</dbReference>
<dbReference type="PANTHER" id="PTHR45693">
    <property type="entry name" value="TRANSCRIPTION FACTOR TGA9"/>
    <property type="match status" value="1"/>
</dbReference>
<dbReference type="PROSITE" id="PS51806">
    <property type="entry name" value="DOG1"/>
    <property type="match status" value="1"/>
</dbReference>
<evidence type="ECO:0000256" key="6">
    <source>
        <dbReference type="ARBA" id="ARBA00023242"/>
    </source>
</evidence>
<evidence type="ECO:0000256" key="1">
    <source>
        <dbReference type="ARBA" id="ARBA00004123"/>
    </source>
</evidence>
<reference evidence="10" key="2">
    <citation type="submission" date="2023-06" db="EMBL/GenBank/DDBJ databases">
        <authorList>
            <person name="Ma L."/>
            <person name="Liu K.-W."/>
            <person name="Li Z."/>
            <person name="Hsiao Y.-Y."/>
            <person name="Qi Y."/>
            <person name="Fu T."/>
            <person name="Tang G."/>
            <person name="Zhang D."/>
            <person name="Sun W.-H."/>
            <person name="Liu D.-K."/>
            <person name="Li Y."/>
            <person name="Chen G.-Z."/>
            <person name="Liu X.-D."/>
            <person name="Liao X.-Y."/>
            <person name="Jiang Y.-T."/>
            <person name="Yu X."/>
            <person name="Hao Y."/>
            <person name="Huang J."/>
            <person name="Zhao X.-W."/>
            <person name="Ke S."/>
            <person name="Chen Y.-Y."/>
            <person name="Wu W.-L."/>
            <person name="Hsu J.-L."/>
            <person name="Lin Y.-F."/>
            <person name="Huang M.-D."/>
            <person name="Li C.-Y."/>
            <person name="Huang L."/>
            <person name="Wang Z.-W."/>
            <person name="Zhao X."/>
            <person name="Zhong W.-Y."/>
            <person name="Peng D.-H."/>
            <person name="Ahmad S."/>
            <person name="Lan S."/>
            <person name="Zhang J.-S."/>
            <person name="Tsai W.-C."/>
            <person name="Van De Peer Y."/>
            <person name="Liu Z.-J."/>
        </authorList>
    </citation>
    <scope>NUCLEOTIDE SEQUENCE</scope>
    <source>
        <strain evidence="10">CP</strain>
        <tissue evidence="10">Leaves</tissue>
    </source>
</reference>
<feature type="compositionally biased region" description="Polar residues" evidence="7">
    <location>
        <begin position="11"/>
        <end position="21"/>
    </location>
</feature>
<comment type="caution">
    <text evidence="10">The sequence shown here is derived from an EMBL/GenBank/DDBJ whole genome shotgun (WGS) entry which is preliminary data.</text>
</comment>
<evidence type="ECO:0000313" key="10">
    <source>
        <dbReference type="EMBL" id="KAK1288506.1"/>
    </source>
</evidence>
<dbReference type="GO" id="GO:0003700">
    <property type="term" value="F:DNA-binding transcription factor activity"/>
    <property type="evidence" value="ECO:0007669"/>
    <property type="project" value="InterPro"/>
</dbReference>
<dbReference type="SUPFAM" id="SSF57959">
    <property type="entry name" value="Leucine zipper domain"/>
    <property type="match status" value="1"/>
</dbReference>
<dbReference type="InterPro" id="IPR004827">
    <property type="entry name" value="bZIP"/>
</dbReference>
<proteinExistence type="inferred from homology"/>
<dbReference type="InterPro" id="IPR025422">
    <property type="entry name" value="TGA_domain"/>
</dbReference>
<gene>
    <name evidence="10" type="primary">TGA6</name>
    <name evidence="10" type="ORF">QJS10_CPB19g00385</name>
</gene>
<comment type="subcellular location">
    <subcellularLocation>
        <location evidence="1">Nucleus</location>
    </subcellularLocation>
</comment>
<feature type="compositionally biased region" description="Polar residues" evidence="7">
    <location>
        <begin position="113"/>
        <end position="139"/>
    </location>
</feature>
<dbReference type="GO" id="GO:0043565">
    <property type="term" value="F:sequence-specific DNA binding"/>
    <property type="evidence" value="ECO:0007669"/>
    <property type="project" value="InterPro"/>
</dbReference>
<feature type="region of interest" description="Disordered" evidence="7">
    <location>
        <begin position="168"/>
        <end position="195"/>
    </location>
</feature>
<feature type="compositionally biased region" description="Low complexity" evidence="7">
    <location>
        <begin position="98"/>
        <end position="112"/>
    </location>
</feature>
<evidence type="ECO:0000256" key="4">
    <source>
        <dbReference type="ARBA" id="ARBA00023125"/>
    </source>
</evidence>
<accession>A0AAV9CI22</accession>
<keyword evidence="5" id="KW-0804">Transcription</keyword>
<dbReference type="Pfam" id="PF00170">
    <property type="entry name" value="bZIP_1"/>
    <property type="match status" value="1"/>
</dbReference>
<reference evidence="10" key="1">
    <citation type="journal article" date="2023" name="Nat. Commun.">
        <title>Diploid and tetraploid genomes of Acorus and the evolution of monocots.</title>
        <authorList>
            <person name="Ma L."/>
            <person name="Liu K.W."/>
            <person name="Li Z."/>
            <person name="Hsiao Y.Y."/>
            <person name="Qi Y."/>
            <person name="Fu T."/>
            <person name="Tang G.D."/>
            <person name="Zhang D."/>
            <person name="Sun W.H."/>
            <person name="Liu D.K."/>
            <person name="Li Y."/>
            <person name="Chen G.Z."/>
            <person name="Liu X.D."/>
            <person name="Liao X.Y."/>
            <person name="Jiang Y.T."/>
            <person name="Yu X."/>
            <person name="Hao Y."/>
            <person name="Huang J."/>
            <person name="Zhao X.W."/>
            <person name="Ke S."/>
            <person name="Chen Y.Y."/>
            <person name="Wu W.L."/>
            <person name="Hsu J.L."/>
            <person name="Lin Y.F."/>
            <person name="Huang M.D."/>
            <person name="Li C.Y."/>
            <person name="Huang L."/>
            <person name="Wang Z.W."/>
            <person name="Zhao X."/>
            <person name="Zhong W.Y."/>
            <person name="Peng D.H."/>
            <person name="Ahmad S."/>
            <person name="Lan S."/>
            <person name="Zhang J.S."/>
            <person name="Tsai W.C."/>
            <person name="Van de Peer Y."/>
            <person name="Liu Z.J."/>
        </authorList>
    </citation>
    <scope>NUCLEOTIDE SEQUENCE</scope>
    <source>
        <strain evidence="10">CP</strain>
    </source>
</reference>
<dbReference type="PROSITE" id="PS00036">
    <property type="entry name" value="BZIP_BASIC"/>
    <property type="match status" value="1"/>
</dbReference>
<feature type="domain" description="BZIP" evidence="8">
    <location>
        <begin position="193"/>
        <end position="237"/>
    </location>
</feature>
<dbReference type="AlphaFoldDB" id="A0AAV9CI22"/>
<feature type="compositionally biased region" description="Low complexity" evidence="7">
    <location>
        <begin position="144"/>
        <end position="156"/>
    </location>
</feature>
<dbReference type="SMART" id="SM00338">
    <property type="entry name" value="BRLZ"/>
    <property type="match status" value="1"/>
</dbReference>
<keyword evidence="3" id="KW-0805">Transcription regulation</keyword>
<feature type="region of interest" description="Disordered" evidence="7">
    <location>
        <begin position="90"/>
        <end position="156"/>
    </location>
</feature>
<dbReference type="Pfam" id="PF14144">
    <property type="entry name" value="DOG1"/>
    <property type="match status" value="1"/>
</dbReference>
<dbReference type="Gene3D" id="1.20.5.170">
    <property type="match status" value="1"/>
</dbReference>
<dbReference type="FunFam" id="1.20.5.170:FF:000019">
    <property type="entry name" value="BZIP family transcription factor"/>
    <property type="match status" value="1"/>
</dbReference>
<sequence length="504" mass="56012">MENHRVGETGMSDSGPSIHTLSSYGGRIHGIITPSPATNFFDQEGSAYFGELEEALMQGVVGVRSHGERKPLYSTRPPTLEIFPSWPMRFQQTHTPRGSSQSEGSTQSGSAQNTLSGRGDSQQLQQIETTDSYDSPTSRKASDQSSEMQQSEMQQQPKQFEIMAFDADHQSKSSPDKKKGPSAVKDGKPKPLDAKTLRRLAQNREAAKKSRLRKKAYVQQLETSKIKLIHLEQELQRARSQGLFLGGGVDAGRNVSPAAAIFDMEYGRWLEEEQKHMSDLRGGLHTRPSDGDLRQIVDECLTHHDDLFSLRASAAHSDVLHLITGTWATPAERCFLWMGGFCPSDLIKVLMAQLDPLTEQQVMGMCGLQQSSEQAEAALSQGLERLQHSLADTVAGRSTSDDDVGGYMGQMTVALGMLSNLENFVREADNMRQETLHQIRRILTIRQAARCFLAIGDYNHRLRALSSLWASRPQENSITEEHLSQITDIQATHQQSPLDRFSSF</sequence>
<evidence type="ECO:0000256" key="3">
    <source>
        <dbReference type="ARBA" id="ARBA00023015"/>
    </source>
</evidence>
<evidence type="ECO:0000256" key="5">
    <source>
        <dbReference type="ARBA" id="ARBA00023163"/>
    </source>
</evidence>
<feature type="domain" description="DOG1" evidence="9">
    <location>
        <begin position="259"/>
        <end position="472"/>
    </location>
</feature>
<evidence type="ECO:0000259" key="9">
    <source>
        <dbReference type="PROSITE" id="PS51806"/>
    </source>
</evidence>
<dbReference type="EMBL" id="JAUJYO010000019">
    <property type="protein sequence ID" value="KAK1288506.1"/>
    <property type="molecule type" value="Genomic_DNA"/>
</dbReference>
<dbReference type="GO" id="GO:0006351">
    <property type="term" value="P:DNA-templated transcription"/>
    <property type="evidence" value="ECO:0007669"/>
    <property type="project" value="InterPro"/>
</dbReference>
<keyword evidence="11" id="KW-1185">Reference proteome</keyword>
<dbReference type="GO" id="GO:0005634">
    <property type="term" value="C:nucleus"/>
    <property type="evidence" value="ECO:0007669"/>
    <property type="project" value="UniProtKB-SubCell"/>
</dbReference>
<keyword evidence="6" id="KW-0539">Nucleus</keyword>
<dbReference type="PANTHER" id="PTHR45693:SF9">
    <property type="entry name" value="TRANSCRIPTION FACTOR TGA9"/>
    <property type="match status" value="1"/>
</dbReference>
<evidence type="ECO:0000259" key="8">
    <source>
        <dbReference type="PROSITE" id="PS50217"/>
    </source>
</evidence>
<dbReference type="Proteomes" id="UP001180020">
    <property type="component" value="Unassembled WGS sequence"/>
</dbReference>
<evidence type="ECO:0000256" key="7">
    <source>
        <dbReference type="SAM" id="MobiDB-lite"/>
    </source>
</evidence>
<protein>
    <submittedName>
        <fullName evidence="10">Transcription factor TGA6</fullName>
    </submittedName>
</protein>
<evidence type="ECO:0000313" key="11">
    <source>
        <dbReference type="Proteomes" id="UP001180020"/>
    </source>
</evidence>
<organism evidence="10 11">
    <name type="scientific">Acorus calamus</name>
    <name type="common">Sweet flag</name>
    <dbReference type="NCBI Taxonomy" id="4465"/>
    <lineage>
        <taxon>Eukaryota</taxon>
        <taxon>Viridiplantae</taxon>
        <taxon>Streptophyta</taxon>
        <taxon>Embryophyta</taxon>
        <taxon>Tracheophyta</taxon>
        <taxon>Spermatophyta</taxon>
        <taxon>Magnoliopsida</taxon>
        <taxon>Liliopsida</taxon>
        <taxon>Acoraceae</taxon>
        <taxon>Acorus</taxon>
    </lineage>
</organism>
<name>A0AAV9CI22_ACOCL</name>
<dbReference type="PROSITE" id="PS50217">
    <property type="entry name" value="BZIP"/>
    <property type="match status" value="1"/>
</dbReference>